<protein>
    <recommendedName>
        <fullName evidence="2">EGF-like domain-containing protein</fullName>
    </recommendedName>
</protein>
<keyword evidence="1" id="KW-0245">EGF-like domain</keyword>
<dbReference type="PROSITE" id="PS50026">
    <property type="entry name" value="EGF_3"/>
    <property type="match status" value="1"/>
</dbReference>
<dbReference type="Gene3D" id="2.20.100.10">
    <property type="entry name" value="Thrombospondin type-1 (TSP1) repeat"/>
    <property type="match status" value="1"/>
</dbReference>
<dbReference type="PROSITE" id="PS50092">
    <property type="entry name" value="TSP1"/>
    <property type="match status" value="1"/>
</dbReference>
<dbReference type="InterPro" id="IPR036383">
    <property type="entry name" value="TSP1_rpt_sf"/>
</dbReference>
<evidence type="ECO:0000313" key="4">
    <source>
        <dbReference type="EMBL" id="JAS61597.1"/>
    </source>
</evidence>
<dbReference type="SUPFAM" id="SSF82895">
    <property type="entry name" value="TSP-1 type 1 repeat"/>
    <property type="match status" value="1"/>
</dbReference>
<comment type="caution">
    <text evidence="1">Lacks conserved residue(s) required for the propagation of feature annotation.</text>
</comment>
<sequence length="197" mass="21900">WISTDILKRGSLDIPEDADVIIGYLFSGDLEQLVLVADPAAVNQQCSPSLQSILDPHPAGDQLQHRRTEAKDIWYSKEDNEIWQDDEDMIEGSGSDSSVEQYEFAWSEWSKCSVTCGLGVQTRHMSCSDSGSWPSFCLETNQAKSESRPCNAIPCSLSDQQFNQTESVDKDLCECRNGGTCHLKRRTCHCPTGFGGR</sequence>
<gene>
    <name evidence="4" type="ORF">g.4949</name>
    <name evidence="3" type="ORF">g.4950</name>
</gene>
<feature type="non-terminal residue" evidence="3">
    <location>
        <position position="1"/>
    </location>
</feature>
<organism evidence="3">
    <name type="scientific">Cuerna arida</name>
    <dbReference type="NCBI Taxonomy" id="1464854"/>
    <lineage>
        <taxon>Eukaryota</taxon>
        <taxon>Metazoa</taxon>
        <taxon>Ecdysozoa</taxon>
        <taxon>Arthropoda</taxon>
        <taxon>Hexapoda</taxon>
        <taxon>Insecta</taxon>
        <taxon>Pterygota</taxon>
        <taxon>Neoptera</taxon>
        <taxon>Paraneoptera</taxon>
        <taxon>Hemiptera</taxon>
        <taxon>Auchenorrhyncha</taxon>
        <taxon>Membracoidea</taxon>
        <taxon>Cicadellidae</taxon>
        <taxon>Cicadellinae</taxon>
        <taxon>Proconiini</taxon>
        <taxon>Cuerna</taxon>
    </lineage>
</organism>
<dbReference type="InterPro" id="IPR000884">
    <property type="entry name" value="TSP1_rpt"/>
</dbReference>
<dbReference type="InterPro" id="IPR000742">
    <property type="entry name" value="EGF"/>
</dbReference>
<reference evidence="3" key="1">
    <citation type="submission" date="2015-11" db="EMBL/GenBank/DDBJ databases">
        <title>De novo transcriptome assembly of four potential Pierce s Disease insect vectors from Arizona vineyards.</title>
        <authorList>
            <person name="Tassone E.E."/>
        </authorList>
    </citation>
    <scope>NUCLEOTIDE SEQUENCE</scope>
</reference>
<dbReference type="EMBL" id="GECZ01017179">
    <property type="protein sequence ID" value="JAS52590.1"/>
    <property type="molecule type" value="Transcribed_RNA"/>
</dbReference>
<name>A0A1B6FQZ0_9HEMI</name>
<evidence type="ECO:0000313" key="3">
    <source>
        <dbReference type="EMBL" id="JAS52590.1"/>
    </source>
</evidence>
<dbReference type="EMBL" id="GECZ01008172">
    <property type="protein sequence ID" value="JAS61597.1"/>
    <property type="molecule type" value="Transcribed_RNA"/>
</dbReference>
<feature type="non-terminal residue" evidence="3">
    <location>
        <position position="197"/>
    </location>
</feature>
<evidence type="ECO:0000256" key="1">
    <source>
        <dbReference type="PROSITE-ProRule" id="PRU00076"/>
    </source>
</evidence>
<evidence type="ECO:0000259" key="2">
    <source>
        <dbReference type="PROSITE" id="PS50026"/>
    </source>
</evidence>
<accession>A0A1B6FQZ0</accession>
<dbReference type="SMART" id="SM00209">
    <property type="entry name" value="TSP1"/>
    <property type="match status" value="1"/>
</dbReference>
<dbReference type="Pfam" id="PF00090">
    <property type="entry name" value="TSP_1"/>
    <property type="match status" value="1"/>
</dbReference>
<proteinExistence type="predicted"/>
<dbReference type="AlphaFoldDB" id="A0A1B6FQZ0"/>
<feature type="domain" description="EGF-like" evidence="2">
    <location>
        <begin position="169"/>
        <end position="197"/>
    </location>
</feature>